<keyword evidence="3" id="KW-0472">Membrane</keyword>
<dbReference type="GO" id="GO:0016757">
    <property type="term" value="F:glycosyltransferase activity"/>
    <property type="evidence" value="ECO:0007669"/>
    <property type="project" value="InterPro"/>
</dbReference>
<dbReference type="InterPro" id="IPR029044">
    <property type="entry name" value="Nucleotide-diphossugar_trans"/>
</dbReference>
<dbReference type="EMBL" id="NKUJ01000028">
    <property type="protein sequence ID" value="RMJ17770.1"/>
    <property type="molecule type" value="Genomic_DNA"/>
</dbReference>
<evidence type="ECO:0000256" key="4">
    <source>
        <dbReference type="ARBA" id="ARBA00023157"/>
    </source>
</evidence>
<keyword evidence="7" id="KW-1185">Reference proteome</keyword>
<keyword evidence="4" id="KW-1015">Disulfide bond</keyword>
<dbReference type="Proteomes" id="UP000277212">
    <property type="component" value="Unassembled WGS sequence"/>
</dbReference>
<comment type="caution">
    <text evidence="6">The sequence shown here is derived from an EMBL/GenBank/DDBJ whole genome shotgun (WGS) entry which is preliminary data.</text>
</comment>
<dbReference type="Pfam" id="PF09258">
    <property type="entry name" value="Glyco_transf_64"/>
    <property type="match status" value="1"/>
</dbReference>
<dbReference type="Gene3D" id="3.90.550.10">
    <property type="entry name" value="Spore Coat Polysaccharide Biosynthesis Protein SpsA, Chain A"/>
    <property type="match status" value="1"/>
</dbReference>
<dbReference type="PANTHER" id="PTHR48261">
    <property type="entry name" value="ACETYLGLUCOSAMINYLTRANSFERASE"/>
    <property type="match status" value="1"/>
</dbReference>
<dbReference type="InterPro" id="IPR004263">
    <property type="entry name" value="Exostosin"/>
</dbReference>
<evidence type="ECO:0000256" key="2">
    <source>
        <dbReference type="ARBA" id="ARBA00022679"/>
    </source>
</evidence>
<dbReference type="STRING" id="2010991.A0A3M2SJP7"/>
<sequence>MKAATFSSSLMWFSRKTAAFTAAAVFCVIFSLVMLHQYSESLPQITWRPSYASPSQNGWGVDLDTPVCSEARNIVSEDIWAESRRKYQHLRNDKFTLVISTYKRPDSLNATLSLVLSEYIPTLHEIVVVWNEVNTTAPTDFISEHNVRVRFRVSPRNSLNMKLWADPEIRTQGILLSDDDCHYEPDDMGFIFNYWKEHAMDRIVGAFPRSYTIGEDGQYKYSFARGWDRYSMVLTGLAFAHISYLDYYSSDDPLMIDIRDMIDEKFNCEDIALNYMVSMLTCKPPIQVVGLIHPINAGGKHGISTKKGHIGKRHSCVDGFANMMGYMPLKNETFYVHRGRQK</sequence>
<proteinExistence type="predicted"/>
<keyword evidence="2" id="KW-0808">Transferase</keyword>
<dbReference type="GO" id="GO:0016020">
    <property type="term" value="C:membrane"/>
    <property type="evidence" value="ECO:0007669"/>
    <property type="project" value="UniProtKB-SubCell"/>
</dbReference>
<comment type="subcellular location">
    <subcellularLocation>
        <location evidence="1">Membrane</location>
    </subcellularLocation>
</comment>
<protein>
    <recommendedName>
        <fullName evidence="5">Glycosyl transferase 64 domain-containing protein</fullName>
    </recommendedName>
</protein>
<gene>
    <name evidence="6" type="ORF">CDV36_002571</name>
</gene>
<name>A0A3M2SJP7_9HYPO</name>
<evidence type="ECO:0000259" key="5">
    <source>
        <dbReference type="Pfam" id="PF09258"/>
    </source>
</evidence>
<dbReference type="AlphaFoldDB" id="A0A3M2SJP7"/>
<evidence type="ECO:0000256" key="3">
    <source>
        <dbReference type="ARBA" id="ARBA00023136"/>
    </source>
</evidence>
<dbReference type="PANTHER" id="PTHR48261:SF2">
    <property type="entry name" value="ACETYLGLUCOSAMINYLTRANSFERASE"/>
    <property type="match status" value="1"/>
</dbReference>
<accession>A0A3M2SJP7</accession>
<organism evidence="6 7">
    <name type="scientific">Fusarium kuroshium</name>
    <dbReference type="NCBI Taxonomy" id="2010991"/>
    <lineage>
        <taxon>Eukaryota</taxon>
        <taxon>Fungi</taxon>
        <taxon>Dikarya</taxon>
        <taxon>Ascomycota</taxon>
        <taxon>Pezizomycotina</taxon>
        <taxon>Sordariomycetes</taxon>
        <taxon>Hypocreomycetidae</taxon>
        <taxon>Hypocreales</taxon>
        <taxon>Nectriaceae</taxon>
        <taxon>Fusarium</taxon>
        <taxon>Fusarium solani species complex</taxon>
    </lineage>
</organism>
<dbReference type="SUPFAM" id="SSF53448">
    <property type="entry name" value="Nucleotide-diphospho-sugar transferases"/>
    <property type="match status" value="1"/>
</dbReference>
<evidence type="ECO:0000256" key="1">
    <source>
        <dbReference type="ARBA" id="ARBA00004370"/>
    </source>
</evidence>
<dbReference type="InterPro" id="IPR015338">
    <property type="entry name" value="GT64_dom"/>
</dbReference>
<feature type="domain" description="Glycosyl transferase 64" evidence="5">
    <location>
        <begin position="95"/>
        <end position="335"/>
    </location>
</feature>
<evidence type="ECO:0000313" key="7">
    <source>
        <dbReference type="Proteomes" id="UP000277212"/>
    </source>
</evidence>
<dbReference type="OrthoDB" id="1733656at2759"/>
<evidence type="ECO:0000313" key="6">
    <source>
        <dbReference type="EMBL" id="RMJ17770.1"/>
    </source>
</evidence>
<reference evidence="6 7" key="1">
    <citation type="submission" date="2017-06" db="EMBL/GenBank/DDBJ databases">
        <title>Comparative genomic analysis of Ambrosia Fusariam Clade fungi.</title>
        <authorList>
            <person name="Stajich J.E."/>
            <person name="Carrillo J."/>
            <person name="Kijimoto T."/>
            <person name="Eskalen A."/>
            <person name="O'Donnell K."/>
            <person name="Kasson M."/>
        </authorList>
    </citation>
    <scope>NUCLEOTIDE SEQUENCE [LARGE SCALE GENOMIC DNA]</scope>
    <source>
        <strain evidence="6">UCR3666</strain>
    </source>
</reference>